<comment type="caution">
    <text evidence="2">The sequence shown here is derived from an EMBL/GenBank/DDBJ whole genome shotgun (WGS) entry which is preliminary data.</text>
</comment>
<name>A0AAI8ZNC9_YERFR</name>
<protein>
    <recommendedName>
        <fullName evidence="4">Bacteriophage protein</fullName>
    </recommendedName>
</protein>
<evidence type="ECO:0000256" key="1">
    <source>
        <dbReference type="SAM" id="MobiDB-lite"/>
    </source>
</evidence>
<proteinExistence type="predicted"/>
<accession>A0AAI8ZNC9</accession>
<organism evidence="2 3">
    <name type="scientific">Yersinia frederiksenii</name>
    <dbReference type="NCBI Taxonomy" id="29484"/>
    <lineage>
        <taxon>Bacteria</taxon>
        <taxon>Pseudomonadati</taxon>
        <taxon>Pseudomonadota</taxon>
        <taxon>Gammaproteobacteria</taxon>
        <taxon>Enterobacterales</taxon>
        <taxon>Yersiniaceae</taxon>
        <taxon>Yersinia</taxon>
    </lineage>
</organism>
<dbReference type="EMBL" id="CGCB01000002">
    <property type="protein sequence ID" value="CFQ88045.1"/>
    <property type="molecule type" value="Genomic_DNA"/>
</dbReference>
<reference evidence="2 3" key="1">
    <citation type="submission" date="2015-03" db="EMBL/GenBank/DDBJ databases">
        <authorList>
            <consortium name="Pathogen Informatics"/>
            <person name="Murphy D."/>
        </authorList>
    </citation>
    <scope>NUCLEOTIDE SEQUENCE [LARGE SCALE GENOMIC DNA]</scope>
    <source>
        <strain evidence="2 3">3400/83</strain>
    </source>
</reference>
<sequence>MPTVPTYQRQTQTEAAAPQVANIQYSPDNFGAGLAQVADNATNLFAQEQRKANLAFSQDALLQFNQHADDLMNNPENGLITKQGKNALGQSDGAIKNLDELMGGLAGSLPDGEARQNFMLQAQQSRQQFMNQSRQYEVGQFKQYEASQFKGLKDNTVTQAKGLYGDSGAFNKLVGNQGFVAIDQYADTHGWSDEQRIAAKVELKEQAGAAAVLQQMSTNVQSLVNDVGEPSDIGGVSRLSAHGNSSAARGVRNNNPGNIEATEKNPWEGQTGNDGRFATFATPEHGIRALSKNLISYNNQGYNTISEVVNRWAPASDNNNTDAYIKALCGALGVGADDQLDITNPRTLAALCAGIVKHENGNQPYSDEQINTGVSAALGLTALDSPKRYTGNAAFDASNPQMQMQFMSQAQTLQKEQRTQLSQQLDLQVKDVYAATDEGLQPSYIPSQQSLVSAKGPIAGAQQWQDMQEQLRYGGIVGAAKNLTPSSRQELLETMRPSDPNMAGFAKAQQRWEKMEAKFTVLDKEWEANQATQRVASSLEKNFPLDPTDKNNQLAADNYFNSQVAPNFNINNSETLGQLATLTTRTGIIPTQIKSMMNAASTSRDPALVVPMAKLYGQIFDNNPAAATGVDSGTMAFFTKVYSFDRAGVPADKAVDMAYNLVYQQDERTKQMVNTQLRDKDFIVARDKAAQSNINNISPGWFSGPDAQKPGTSNQLYMRDYQTIYDANFAQTGGDAQQAEAMTNAQIKSVWGISSVNGSKEVMKYAPEAVYGINNGSGNWIPEQWEQEKGHLKAVIFGGSRDDTDLIIVADALTPRDNSYSVMVKQRNAEGFDDVSSYHGASGLPVRFKPDQKTSPMYQRVMLLQQQGINEARAKRIGAPINEADNYLNSGQLHKAAQNNAPITNTPSNMIAGGK</sequence>
<feature type="region of interest" description="Disordered" evidence="1">
    <location>
        <begin position="241"/>
        <end position="273"/>
    </location>
</feature>
<evidence type="ECO:0000313" key="2">
    <source>
        <dbReference type="EMBL" id="CFQ88045.1"/>
    </source>
</evidence>
<dbReference type="RefSeq" id="WP_057642827.1">
    <property type="nucleotide sequence ID" value="NZ_CABMMF010000002.1"/>
</dbReference>
<dbReference type="Proteomes" id="UP000046784">
    <property type="component" value="Unassembled WGS sequence"/>
</dbReference>
<dbReference type="AlphaFoldDB" id="A0AAI8ZNC9"/>
<feature type="compositionally biased region" description="Polar residues" evidence="1">
    <location>
        <begin position="242"/>
        <end position="257"/>
    </location>
</feature>
<evidence type="ECO:0008006" key="4">
    <source>
        <dbReference type="Google" id="ProtNLM"/>
    </source>
</evidence>
<evidence type="ECO:0000313" key="3">
    <source>
        <dbReference type="Proteomes" id="UP000046784"/>
    </source>
</evidence>
<gene>
    <name evidence="2" type="ORF">ERS008524_00607</name>
</gene>